<keyword evidence="5" id="KW-0521">NADP</keyword>
<protein>
    <submittedName>
        <fullName evidence="8">Uncharacterized protein</fullName>
    </submittedName>
</protein>
<evidence type="ECO:0000313" key="9">
    <source>
        <dbReference type="Proteomes" id="UP000033647"/>
    </source>
</evidence>
<dbReference type="AlphaFoldDB" id="A0A0F4GH23"/>
<accession>A0A0F4GH23</accession>
<evidence type="ECO:0000256" key="1">
    <source>
        <dbReference type="ARBA" id="ARBA00001974"/>
    </source>
</evidence>
<dbReference type="InterPro" id="IPR050775">
    <property type="entry name" value="FAD-binding_Monooxygenases"/>
</dbReference>
<dbReference type="Proteomes" id="UP000033647">
    <property type="component" value="Unassembled WGS sequence"/>
</dbReference>
<dbReference type="SUPFAM" id="SSF51905">
    <property type="entry name" value="FAD/NAD(P)-binding domain"/>
    <property type="match status" value="1"/>
</dbReference>
<dbReference type="GO" id="GO:0004497">
    <property type="term" value="F:monooxygenase activity"/>
    <property type="evidence" value="ECO:0007669"/>
    <property type="project" value="UniProtKB-KW"/>
</dbReference>
<keyword evidence="3" id="KW-0285">Flavoprotein</keyword>
<dbReference type="Gene3D" id="3.50.50.60">
    <property type="entry name" value="FAD/NAD(P)-binding domain"/>
    <property type="match status" value="2"/>
</dbReference>
<dbReference type="PANTHER" id="PTHR43098">
    <property type="entry name" value="L-ORNITHINE N(5)-MONOOXYGENASE-RELATED"/>
    <property type="match status" value="1"/>
</dbReference>
<evidence type="ECO:0000256" key="3">
    <source>
        <dbReference type="ARBA" id="ARBA00022630"/>
    </source>
</evidence>
<sequence length="600" mass="68215">MLKECFDLLDDLATDADRRCPDQFGMYVQNDFYGYGMMEVLENMLRAFENEIKPLSGKKASLQQMWAIVTVLAMFLCRDVSFPWSMVDDGERYEHLIAVSGCAALTALNELDRVGQLKKDSRFLDLGHVMAMFLLWSKTATGLTVEGRIRHDPYDDDDAELEIYEWVGPLLAYAAKADIDLAEQRVSGIDKVLKRTTVGGLRGSAKADKWDWTATFRDYQNRRIGRQVVLSLSRPNVKLHNYNLLTWIREARARYAFDDVDPLAEFSDEQIAAGDGARVDSEVPIYELSIREIWKDWTWSTNYPNYQELQAYFDHADKVLKTVPLKQSSQEPNLTRMKANGTLRRPMVAYLYDHKANRAAYDFWAKKQCARITDPRKRDLLAPLEPPHPFGVKRPCLEQNYYEQFNRPNVDVVDISEKTTDGEHYEFDVMAIATGFDITTGGMTNMGLKSVKGTYLKDEWKRAAYTYLGTTVSGYPNMFHLYGPHGPTLLSNGPTSVEVQGRWIRDAINNITQQDLKYIDATEEASKEWKKRINALADASLFPTTKSTYMGGSLPGKAFEQVNYAGGLSRYKEEIRAALPGWQGFRVVKNDVPQQAAAAA</sequence>
<evidence type="ECO:0000256" key="7">
    <source>
        <dbReference type="ARBA" id="ARBA00023033"/>
    </source>
</evidence>
<comment type="caution">
    <text evidence="8">The sequence shown here is derived from an EMBL/GenBank/DDBJ whole genome shotgun (WGS) entry which is preliminary data.</text>
</comment>
<comment type="similarity">
    <text evidence="2">Belongs to the FAD-binding monooxygenase family.</text>
</comment>
<keyword evidence="7" id="KW-0503">Monooxygenase</keyword>
<evidence type="ECO:0000313" key="8">
    <source>
        <dbReference type="EMBL" id="KJX95495.1"/>
    </source>
</evidence>
<keyword evidence="4" id="KW-0274">FAD</keyword>
<dbReference type="InterPro" id="IPR036188">
    <property type="entry name" value="FAD/NAD-bd_sf"/>
</dbReference>
<reference evidence="8 9" key="1">
    <citation type="submission" date="2015-03" db="EMBL/GenBank/DDBJ databases">
        <title>RNA-seq based gene annotation and comparative genomics of four Zymoseptoria species reveal species-specific pathogenicity related genes and transposable element activity.</title>
        <authorList>
            <person name="Grandaubert J."/>
            <person name="Bhattacharyya A."/>
            <person name="Stukenbrock E.H."/>
        </authorList>
    </citation>
    <scope>NUCLEOTIDE SEQUENCE [LARGE SCALE GENOMIC DNA]</scope>
    <source>
        <strain evidence="8 9">Zb18110</strain>
    </source>
</reference>
<dbReference type="OrthoDB" id="66881at2759"/>
<dbReference type="EMBL" id="LAFY01004070">
    <property type="protein sequence ID" value="KJX95495.1"/>
    <property type="molecule type" value="Genomic_DNA"/>
</dbReference>
<evidence type="ECO:0000256" key="6">
    <source>
        <dbReference type="ARBA" id="ARBA00023002"/>
    </source>
</evidence>
<keyword evidence="6" id="KW-0560">Oxidoreductase</keyword>
<gene>
    <name evidence="8" type="ORF">TI39_contig4110g00008</name>
</gene>
<evidence type="ECO:0000256" key="4">
    <source>
        <dbReference type="ARBA" id="ARBA00022827"/>
    </source>
</evidence>
<name>A0A0F4GH23_9PEZI</name>
<proteinExistence type="inferred from homology"/>
<dbReference type="PANTHER" id="PTHR43098:SF3">
    <property type="entry name" value="L-ORNITHINE N(5)-MONOOXYGENASE-RELATED"/>
    <property type="match status" value="1"/>
</dbReference>
<comment type="cofactor">
    <cofactor evidence="1">
        <name>FAD</name>
        <dbReference type="ChEBI" id="CHEBI:57692"/>
    </cofactor>
</comment>
<organism evidence="8 9">
    <name type="scientific">Zymoseptoria brevis</name>
    <dbReference type="NCBI Taxonomy" id="1047168"/>
    <lineage>
        <taxon>Eukaryota</taxon>
        <taxon>Fungi</taxon>
        <taxon>Dikarya</taxon>
        <taxon>Ascomycota</taxon>
        <taxon>Pezizomycotina</taxon>
        <taxon>Dothideomycetes</taxon>
        <taxon>Dothideomycetidae</taxon>
        <taxon>Mycosphaerellales</taxon>
        <taxon>Mycosphaerellaceae</taxon>
        <taxon>Zymoseptoria</taxon>
    </lineage>
</organism>
<evidence type="ECO:0000256" key="2">
    <source>
        <dbReference type="ARBA" id="ARBA00010139"/>
    </source>
</evidence>
<evidence type="ECO:0000256" key="5">
    <source>
        <dbReference type="ARBA" id="ARBA00022857"/>
    </source>
</evidence>
<keyword evidence="9" id="KW-1185">Reference proteome</keyword>